<dbReference type="VEuPathDB" id="FungiDB:CC77DRAFT_1039993"/>
<organism evidence="2 3">
    <name type="scientific">Alternaria alternata</name>
    <name type="common">Alternaria rot fungus</name>
    <name type="synonym">Torula alternata</name>
    <dbReference type="NCBI Taxonomy" id="5599"/>
    <lineage>
        <taxon>Eukaryota</taxon>
        <taxon>Fungi</taxon>
        <taxon>Dikarya</taxon>
        <taxon>Ascomycota</taxon>
        <taxon>Pezizomycotina</taxon>
        <taxon>Dothideomycetes</taxon>
        <taxon>Pleosporomycetidae</taxon>
        <taxon>Pleosporales</taxon>
        <taxon>Pleosporineae</taxon>
        <taxon>Pleosporaceae</taxon>
        <taxon>Alternaria</taxon>
        <taxon>Alternaria sect. Alternaria</taxon>
        <taxon>Alternaria alternata complex</taxon>
    </lineage>
</organism>
<dbReference type="GeneID" id="29112779"/>
<protein>
    <recommendedName>
        <fullName evidence="4">SH3 domain-containing protein</fullName>
    </recommendedName>
</protein>
<dbReference type="EMBL" id="KV441476">
    <property type="protein sequence ID" value="OAG21820.1"/>
    <property type="molecule type" value="Genomic_DNA"/>
</dbReference>
<sequence>MPDPAQINRSLGTIKTELEYLANSGVLSPPQLQSIQAQLPQPNGQPSQYIDPKYVNGGNQFNPAVIAQQAQDPAHPANPNHPKHHEWASKLAHKFGNAAVYGAGATFGADLVNDAMRKF</sequence>
<feature type="region of interest" description="Disordered" evidence="1">
    <location>
        <begin position="37"/>
        <end position="57"/>
    </location>
</feature>
<accession>A0A177DRI1</accession>
<feature type="compositionally biased region" description="Polar residues" evidence="1">
    <location>
        <begin position="37"/>
        <end position="48"/>
    </location>
</feature>
<dbReference type="OMA" id="KHHEWAK"/>
<dbReference type="Proteomes" id="UP000077248">
    <property type="component" value="Unassembled WGS sequence"/>
</dbReference>
<name>A0A177DRI1_ALTAL</name>
<dbReference type="RefSeq" id="XP_018387241.1">
    <property type="nucleotide sequence ID" value="XM_018527185.1"/>
</dbReference>
<keyword evidence="3" id="KW-1185">Reference proteome</keyword>
<evidence type="ECO:0000313" key="3">
    <source>
        <dbReference type="Proteomes" id="UP000077248"/>
    </source>
</evidence>
<gene>
    <name evidence="2" type="ORF">CC77DRAFT_1039993</name>
</gene>
<dbReference type="AlphaFoldDB" id="A0A177DRI1"/>
<evidence type="ECO:0000313" key="2">
    <source>
        <dbReference type="EMBL" id="OAG21820.1"/>
    </source>
</evidence>
<evidence type="ECO:0008006" key="4">
    <source>
        <dbReference type="Google" id="ProtNLM"/>
    </source>
</evidence>
<evidence type="ECO:0000256" key="1">
    <source>
        <dbReference type="SAM" id="MobiDB-lite"/>
    </source>
</evidence>
<dbReference type="KEGG" id="aalt:CC77DRAFT_1039993"/>
<reference evidence="2 3" key="1">
    <citation type="submission" date="2016-05" db="EMBL/GenBank/DDBJ databases">
        <title>Comparative analysis of secretome profiles of manganese(II)-oxidizing ascomycete fungi.</title>
        <authorList>
            <consortium name="DOE Joint Genome Institute"/>
            <person name="Zeiner C.A."/>
            <person name="Purvine S.O."/>
            <person name="Zink E.M."/>
            <person name="Wu S."/>
            <person name="Pasa-Tolic L."/>
            <person name="Chaput D.L."/>
            <person name="Haridas S."/>
            <person name="Grigoriev I.V."/>
            <person name="Santelli C.M."/>
            <person name="Hansel C.M."/>
        </authorList>
    </citation>
    <scope>NUCLEOTIDE SEQUENCE [LARGE SCALE GENOMIC DNA]</scope>
    <source>
        <strain evidence="2 3">SRC1lrK2f</strain>
    </source>
</reference>
<dbReference type="STRING" id="5599.A0A177DRI1"/>
<proteinExistence type="predicted"/>